<gene>
    <name evidence="2" type="primary">LOC107828629</name>
</gene>
<dbReference type="AlphaFoldDB" id="A0A1S4DDI0"/>
<proteinExistence type="predicted"/>
<dbReference type="OrthoDB" id="1299232at2759"/>
<dbReference type="STRING" id="4097.A0A1S4DDI0"/>
<evidence type="ECO:0000313" key="2">
    <source>
        <dbReference type="RefSeq" id="XP_016511466.1"/>
    </source>
</evidence>
<name>A0A1S4DDI0_TOBAC</name>
<reference evidence="2" key="1">
    <citation type="submission" date="2025-08" db="UniProtKB">
        <authorList>
            <consortium name="RefSeq"/>
        </authorList>
    </citation>
    <scope>IDENTIFICATION</scope>
</reference>
<dbReference type="OMA" id="WDSKSSI"/>
<dbReference type="PaxDb" id="4097-A0A1S4DDI0"/>
<dbReference type="KEGG" id="nta:107828629"/>
<evidence type="ECO:0000256" key="1">
    <source>
        <dbReference type="SAM" id="MobiDB-lite"/>
    </source>
</evidence>
<organism evidence="2">
    <name type="scientific">Nicotiana tabacum</name>
    <name type="common">Common tobacco</name>
    <dbReference type="NCBI Taxonomy" id="4097"/>
    <lineage>
        <taxon>Eukaryota</taxon>
        <taxon>Viridiplantae</taxon>
        <taxon>Streptophyta</taxon>
        <taxon>Embryophyta</taxon>
        <taxon>Tracheophyta</taxon>
        <taxon>Spermatophyta</taxon>
        <taxon>Magnoliopsida</taxon>
        <taxon>eudicotyledons</taxon>
        <taxon>Gunneridae</taxon>
        <taxon>Pentapetalae</taxon>
        <taxon>asterids</taxon>
        <taxon>lamiids</taxon>
        <taxon>Solanales</taxon>
        <taxon>Solanaceae</taxon>
        <taxon>Nicotianoideae</taxon>
        <taxon>Nicotianeae</taxon>
        <taxon>Nicotiana</taxon>
    </lineage>
</organism>
<accession>A0A1S4DDI0</accession>
<protein>
    <submittedName>
        <fullName evidence="2">Uncharacterized protein</fullName>
    </submittedName>
</protein>
<sequence length="126" mass="14175">MINERLRSNSERQNDHPPQNVAWEGDVYSQVLGNEKSGYVRGLGLGPTPSILWGSKSSIGNIGPNDSSNEVKRLEQKVIQLTELNEKQSEEMSSMKHELSWMRQVMCEIGQVRDANSGHERVPQAQ</sequence>
<dbReference type="RefSeq" id="XP_016511466.1">
    <property type="nucleotide sequence ID" value="XM_016655980.1"/>
</dbReference>
<feature type="compositionally biased region" description="Basic and acidic residues" evidence="1">
    <location>
        <begin position="1"/>
        <end position="15"/>
    </location>
</feature>
<feature type="region of interest" description="Disordered" evidence="1">
    <location>
        <begin position="1"/>
        <end position="22"/>
    </location>
</feature>